<evidence type="ECO:0000256" key="3">
    <source>
        <dbReference type="ARBA" id="ARBA00022723"/>
    </source>
</evidence>
<name>A0A381PNF0_9ZZZZ</name>
<evidence type="ECO:0000313" key="8">
    <source>
        <dbReference type="EMBL" id="SUZ68470.1"/>
    </source>
</evidence>
<evidence type="ECO:0000259" key="7">
    <source>
        <dbReference type="PROSITE" id="PS51296"/>
    </source>
</evidence>
<dbReference type="Pfam" id="PF00848">
    <property type="entry name" value="Ring_hydroxyl_A"/>
    <property type="match status" value="1"/>
</dbReference>
<dbReference type="Gene3D" id="2.102.10.10">
    <property type="entry name" value="Rieske [2Fe-2S] iron-sulphur domain"/>
    <property type="match status" value="1"/>
</dbReference>
<feature type="domain" description="Rieske" evidence="7">
    <location>
        <begin position="54"/>
        <end position="162"/>
    </location>
</feature>
<protein>
    <recommendedName>
        <fullName evidence="7">Rieske domain-containing protein</fullName>
    </recommendedName>
</protein>
<keyword evidence="4" id="KW-0560">Oxidoreductase</keyword>
<evidence type="ECO:0000256" key="1">
    <source>
        <dbReference type="ARBA" id="ARBA00001962"/>
    </source>
</evidence>
<dbReference type="CDD" id="cd03469">
    <property type="entry name" value="Rieske_RO_Alpha_N"/>
    <property type="match status" value="1"/>
</dbReference>
<accession>A0A381PNF0</accession>
<dbReference type="AlphaFoldDB" id="A0A381PNF0"/>
<dbReference type="GO" id="GO:0016491">
    <property type="term" value="F:oxidoreductase activity"/>
    <property type="evidence" value="ECO:0007669"/>
    <property type="project" value="UniProtKB-KW"/>
</dbReference>
<dbReference type="PANTHER" id="PTHR43756:SF5">
    <property type="entry name" value="CHOLINE MONOOXYGENASE, CHLOROPLASTIC"/>
    <property type="match status" value="1"/>
</dbReference>
<evidence type="ECO:0000256" key="5">
    <source>
        <dbReference type="ARBA" id="ARBA00023004"/>
    </source>
</evidence>
<keyword evidence="6" id="KW-0411">Iron-sulfur</keyword>
<sequence>MQRSEQITQVKVLLARLDSGTNVDAGGMRLNPTTSYTDTDIARMERETFFRNHPQVLGLSGDLPEPGTFITINDLDVRILATRDERGEFHAFVNACRHRGVAVEERGSGKAQRFTCPFHSWTYDSQGSLVGLPKEDHFGSIDKECFGLVELPSEEKYGFLFANPNPSGSLDIDALLGSELSEEMEAWDFGSLRRLGGDRYEIDCNWKLAMDTFGETYHFNSLHKNTLAAVFEGNVQCYDTYGQHHRMILCRKAIHEMRKLPEDQWDITIAGLPVYWLFPNTILLPNDLGMYLVRTYPDEGSPGRHTSVITFYMHSTGDRGENSAEATPGRRTQIQLAPTEALKEIAQGFAEIIRDEDYVASASQQRSAEGGALPNVVFGRNEPALHHYHNTYRSALGQDPLPLI</sequence>
<organism evidence="8">
    <name type="scientific">marine metagenome</name>
    <dbReference type="NCBI Taxonomy" id="408172"/>
    <lineage>
        <taxon>unclassified sequences</taxon>
        <taxon>metagenomes</taxon>
        <taxon>ecological metagenomes</taxon>
    </lineage>
</organism>
<dbReference type="EMBL" id="UINC01001039">
    <property type="protein sequence ID" value="SUZ68470.1"/>
    <property type="molecule type" value="Genomic_DNA"/>
</dbReference>
<keyword evidence="2" id="KW-0001">2Fe-2S</keyword>
<keyword evidence="5" id="KW-0408">Iron</keyword>
<dbReference type="GO" id="GO:0051537">
    <property type="term" value="F:2 iron, 2 sulfur cluster binding"/>
    <property type="evidence" value="ECO:0007669"/>
    <property type="project" value="UniProtKB-KW"/>
</dbReference>
<dbReference type="PROSITE" id="PS51296">
    <property type="entry name" value="RIESKE"/>
    <property type="match status" value="1"/>
</dbReference>
<reference evidence="8" key="1">
    <citation type="submission" date="2018-05" db="EMBL/GenBank/DDBJ databases">
        <authorList>
            <person name="Lanie J.A."/>
            <person name="Ng W.-L."/>
            <person name="Kazmierczak K.M."/>
            <person name="Andrzejewski T.M."/>
            <person name="Davidsen T.M."/>
            <person name="Wayne K.J."/>
            <person name="Tettelin H."/>
            <person name="Glass J.I."/>
            <person name="Rusch D."/>
            <person name="Podicherti R."/>
            <person name="Tsui H.-C.T."/>
            <person name="Winkler M.E."/>
        </authorList>
    </citation>
    <scope>NUCLEOTIDE SEQUENCE</scope>
</reference>
<dbReference type="InterPro" id="IPR015879">
    <property type="entry name" value="Ring_hydroxy_dOase_asu_C_dom"/>
</dbReference>
<dbReference type="InterPro" id="IPR001663">
    <property type="entry name" value="Rng_hydr_dOase-A"/>
</dbReference>
<dbReference type="InterPro" id="IPR017941">
    <property type="entry name" value="Rieske_2Fe-2S"/>
</dbReference>
<dbReference type="PRINTS" id="PR00090">
    <property type="entry name" value="RNGDIOXGNASE"/>
</dbReference>
<dbReference type="SUPFAM" id="SSF55961">
    <property type="entry name" value="Bet v1-like"/>
    <property type="match status" value="1"/>
</dbReference>
<keyword evidence="3" id="KW-0479">Metal-binding</keyword>
<dbReference type="InterPro" id="IPR036922">
    <property type="entry name" value="Rieske_2Fe-2S_sf"/>
</dbReference>
<evidence type="ECO:0000256" key="6">
    <source>
        <dbReference type="ARBA" id="ARBA00023014"/>
    </source>
</evidence>
<dbReference type="SUPFAM" id="SSF50022">
    <property type="entry name" value="ISP domain"/>
    <property type="match status" value="1"/>
</dbReference>
<comment type="cofactor">
    <cofactor evidence="1">
        <name>Fe cation</name>
        <dbReference type="ChEBI" id="CHEBI:24875"/>
    </cofactor>
</comment>
<evidence type="ECO:0000256" key="2">
    <source>
        <dbReference type="ARBA" id="ARBA00022714"/>
    </source>
</evidence>
<gene>
    <name evidence="8" type="ORF">METZ01_LOCUS21324</name>
</gene>
<dbReference type="Gene3D" id="3.90.380.10">
    <property type="entry name" value="Naphthalene 1,2-dioxygenase Alpha Subunit, Chain A, domain 1"/>
    <property type="match status" value="1"/>
</dbReference>
<proteinExistence type="predicted"/>
<dbReference type="PANTHER" id="PTHR43756">
    <property type="entry name" value="CHOLINE MONOOXYGENASE, CHLOROPLASTIC"/>
    <property type="match status" value="1"/>
</dbReference>
<evidence type="ECO:0000256" key="4">
    <source>
        <dbReference type="ARBA" id="ARBA00023002"/>
    </source>
</evidence>
<dbReference type="GO" id="GO:0005506">
    <property type="term" value="F:iron ion binding"/>
    <property type="evidence" value="ECO:0007669"/>
    <property type="project" value="InterPro"/>
</dbReference>
<dbReference type="Pfam" id="PF00355">
    <property type="entry name" value="Rieske"/>
    <property type="match status" value="1"/>
</dbReference>